<accession>A0A840RHA7</accession>
<protein>
    <submittedName>
        <fullName evidence="7">Putative flippase GtrA</fullName>
    </submittedName>
</protein>
<reference evidence="7 8" key="1">
    <citation type="submission" date="2020-08" db="EMBL/GenBank/DDBJ databases">
        <title>Genomic Encyclopedia of Type Strains, Phase IV (KMG-IV): sequencing the most valuable type-strain genomes for metagenomic binning, comparative biology and taxonomic classification.</title>
        <authorList>
            <person name="Goeker M."/>
        </authorList>
    </citation>
    <scope>NUCLEOTIDE SEQUENCE [LARGE SCALE GENOMIC DNA]</scope>
    <source>
        <strain evidence="7 8">DSM 18233</strain>
    </source>
</reference>
<evidence type="ECO:0000256" key="2">
    <source>
        <dbReference type="ARBA" id="ARBA00022692"/>
    </source>
</evidence>
<evidence type="ECO:0000313" key="8">
    <source>
        <dbReference type="Proteomes" id="UP000543030"/>
    </source>
</evidence>
<evidence type="ECO:0000256" key="5">
    <source>
        <dbReference type="SAM" id="Phobius"/>
    </source>
</evidence>
<keyword evidence="4 5" id="KW-0472">Membrane</keyword>
<sequence length="147" mass="16595">MTRRIKPARFFTLFTSSLNVHRMHLIMFGLTSGIGWLIDFGVFSLLVHLSLRPGFANLISASLAVTFVYFTSVRRIFSTSQTKGVANKFVVYLIYQAMAVPLASIVVDLLVSWHTTPLVAKIAVVPFTCYSNFVFTSYLLTGRARWY</sequence>
<feature type="domain" description="GtrA/DPMS transmembrane" evidence="6">
    <location>
        <begin position="28"/>
        <end position="139"/>
    </location>
</feature>
<dbReference type="AlphaFoldDB" id="A0A840RHA7"/>
<name>A0A840RHA7_9NEIS</name>
<keyword evidence="2 5" id="KW-0812">Transmembrane</keyword>
<feature type="transmembrane region" description="Helical" evidence="5">
    <location>
        <begin position="118"/>
        <end position="140"/>
    </location>
</feature>
<evidence type="ECO:0000313" key="7">
    <source>
        <dbReference type="EMBL" id="MBB5192457.1"/>
    </source>
</evidence>
<proteinExistence type="predicted"/>
<dbReference type="RefSeq" id="WP_184102120.1">
    <property type="nucleotide sequence ID" value="NZ_JACHHN010000006.1"/>
</dbReference>
<gene>
    <name evidence="7" type="ORF">HNQ50_003198</name>
</gene>
<comment type="caution">
    <text evidence="7">The sequence shown here is derived from an EMBL/GenBank/DDBJ whole genome shotgun (WGS) entry which is preliminary data.</text>
</comment>
<dbReference type="GO" id="GO:0000271">
    <property type="term" value="P:polysaccharide biosynthetic process"/>
    <property type="evidence" value="ECO:0007669"/>
    <property type="project" value="InterPro"/>
</dbReference>
<evidence type="ECO:0000256" key="4">
    <source>
        <dbReference type="ARBA" id="ARBA00023136"/>
    </source>
</evidence>
<keyword evidence="3 5" id="KW-1133">Transmembrane helix</keyword>
<evidence type="ECO:0000256" key="3">
    <source>
        <dbReference type="ARBA" id="ARBA00022989"/>
    </source>
</evidence>
<dbReference type="Proteomes" id="UP000543030">
    <property type="component" value="Unassembled WGS sequence"/>
</dbReference>
<dbReference type="EMBL" id="JACHHN010000006">
    <property type="protein sequence ID" value="MBB5192457.1"/>
    <property type="molecule type" value="Genomic_DNA"/>
</dbReference>
<keyword evidence="8" id="KW-1185">Reference proteome</keyword>
<dbReference type="InterPro" id="IPR007267">
    <property type="entry name" value="GtrA_DPMS_TM"/>
</dbReference>
<evidence type="ECO:0000256" key="1">
    <source>
        <dbReference type="ARBA" id="ARBA00004141"/>
    </source>
</evidence>
<dbReference type="GO" id="GO:0016020">
    <property type="term" value="C:membrane"/>
    <property type="evidence" value="ECO:0007669"/>
    <property type="project" value="UniProtKB-SubCell"/>
</dbReference>
<comment type="subcellular location">
    <subcellularLocation>
        <location evidence="1">Membrane</location>
        <topology evidence="1">Multi-pass membrane protein</topology>
    </subcellularLocation>
</comment>
<organism evidence="7 8">
    <name type="scientific">Silvimonas terrae</name>
    <dbReference type="NCBI Taxonomy" id="300266"/>
    <lineage>
        <taxon>Bacteria</taxon>
        <taxon>Pseudomonadati</taxon>
        <taxon>Pseudomonadota</taxon>
        <taxon>Betaproteobacteria</taxon>
        <taxon>Neisseriales</taxon>
        <taxon>Chitinibacteraceae</taxon>
        <taxon>Silvimonas</taxon>
    </lineage>
</organism>
<feature type="transmembrane region" description="Helical" evidence="5">
    <location>
        <begin position="25"/>
        <end position="49"/>
    </location>
</feature>
<evidence type="ECO:0000259" key="6">
    <source>
        <dbReference type="Pfam" id="PF04138"/>
    </source>
</evidence>
<dbReference type="Pfam" id="PF04138">
    <property type="entry name" value="GtrA_DPMS_TM"/>
    <property type="match status" value="1"/>
</dbReference>
<feature type="transmembrane region" description="Helical" evidence="5">
    <location>
        <begin position="89"/>
        <end position="112"/>
    </location>
</feature>
<feature type="transmembrane region" description="Helical" evidence="5">
    <location>
        <begin position="55"/>
        <end position="77"/>
    </location>
</feature>